<evidence type="ECO:0000256" key="3">
    <source>
        <dbReference type="SAM" id="Phobius"/>
    </source>
</evidence>
<evidence type="ECO:0000256" key="2">
    <source>
        <dbReference type="SAM" id="MobiDB-lite"/>
    </source>
</evidence>
<accession>G0P0I0</accession>
<evidence type="ECO:0000313" key="4">
    <source>
        <dbReference type="EMBL" id="EGT41749.1"/>
    </source>
</evidence>
<feature type="region of interest" description="Disordered" evidence="2">
    <location>
        <begin position="309"/>
        <end position="344"/>
    </location>
</feature>
<evidence type="ECO:0000256" key="1">
    <source>
        <dbReference type="SAM" id="Coils"/>
    </source>
</evidence>
<keyword evidence="3" id="KW-1133">Transmembrane helix</keyword>
<organism evidence="5">
    <name type="scientific">Caenorhabditis brenneri</name>
    <name type="common">Nematode worm</name>
    <dbReference type="NCBI Taxonomy" id="135651"/>
    <lineage>
        <taxon>Eukaryota</taxon>
        <taxon>Metazoa</taxon>
        <taxon>Ecdysozoa</taxon>
        <taxon>Nematoda</taxon>
        <taxon>Chromadorea</taxon>
        <taxon>Rhabditida</taxon>
        <taxon>Rhabditina</taxon>
        <taxon>Rhabditomorpha</taxon>
        <taxon>Rhabditoidea</taxon>
        <taxon>Rhabditidae</taxon>
        <taxon>Peloderinae</taxon>
        <taxon>Caenorhabditis</taxon>
    </lineage>
</organism>
<sequence>MSLSELCRGAFMEEETMTEKERLLGSYVEVLALKIDSDQKTIDSWKAKDAINSHDIGLLRNTVSSLVEKLEQKEVLLEELQKEASDSLKNLPHICRCVDQYTTALQTKDRKIDGLSADLHEANSKLRILDQTQKGEHVDLTQEWHHEIKSVLIKMLNNEIKDLNEEIGSLEQKVKDLEKKLDEEKKRSKDSGTQVQQLQGHLVGRAATQFRNRAISEEKEKLQAALSESLAMFSIVSAELEEEKMKNAALMEKLKEKDEKLKETSKGVGRILRGAVEVGIGMKEEELKSEDAKVPVVEENNNVETFEAEEDTWDWTNADEVSETQSVAPEEEKKPKKDKKAKNQWSTVMKNGKTCLTPGFELFKNEAPNKDKKVKKNGKKSKKAVQVQENSVELIKSVEVEEQIREFCVEDAVPTVNDESDFEDDTAVVTSTWLSNLFWFILMLFLGLIFRVII</sequence>
<gene>
    <name evidence="4" type="ORF">CAEBREN_00893</name>
</gene>
<name>G0P0I0_CAEBE</name>
<keyword evidence="5" id="KW-1185">Reference proteome</keyword>
<evidence type="ECO:0000313" key="5">
    <source>
        <dbReference type="Proteomes" id="UP000008068"/>
    </source>
</evidence>
<dbReference type="AlphaFoldDB" id="G0P0I0"/>
<proteinExistence type="predicted"/>
<dbReference type="HOGENOM" id="CLU_603021_0_0_1"/>
<reference evidence="5" key="1">
    <citation type="submission" date="2011-07" db="EMBL/GenBank/DDBJ databases">
        <authorList>
            <consortium name="Caenorhabditis brenneri Sequencing and Analysis Consortium"/>
            <person name="Wilson R.K."/>
        </authorList>
    </citation>
    <scope>NUCLEOTIDE SEQUENCE [LARGE SCALE GENOMIC DNA]</scope>
    <source>
        <strain evidence="5">PB2801</strain>
    </source>
</reference>
<keyword evidence="3" id="KW-0472">Membrane</keyword>
<protein>
    <submittedName>
        <fullName evidence="4">Uncharacterized protein</fullName>
    </submittedName>
</protein>
<feature type="transmembrane region" description="Helical" evidence="3">
    <location>
        <begin position="433"/>
        <end position="453"/>
    </location>
</feature>
<keyword evidence="1" id="KW-0175">Coiled coil</keyword>
<feature type="coiled-coil region" evidence="1">
    <location>
        <begin position="63"/>
        <end position="194"/>
    </location>
</feature>
<dbReference type="STRING" id="135651.G0P0I0"/>
<keyword evidence="3" id="KW-0812">Transmembrane</keyword>
<dbReference type="EMBL" id="GL380000">
    <property type="protein sequence ID" value="EGT41749.1"/>
    <property type="molecule type" value="Genomic_DNA"/>
</dbReference>
<dbReference type="InParanoid" id="G0P0I0"/>
<dbReference type="Proteomes" id="UP000008068">
    <property type="component" value="Unassembled WGS sequence"/>
</dbReference>